<organism evidence="2 3">
    <name type="scientific">Chiloscyllium punctatum</name>
    <name type="common">Brownbanded bambooshark</name>
    <name type="synonym">Hemiscyllium punctatum</name>
    <dbReference type="NCBI Taxonomy" id="137246"/>
    <lineage>
        <taxon>Eukaryota</taxon>
        <taxon>Metazoa</taxon>
        <taxon>Chordata</taxon>
        <taxon>Craniata</taxon>
        <taxon>Vertebrata</taxon>
        <taxon>Chondrichthyes</taxon>
        <taxon>Elasmobranchii</taxon>
        <taxon>Galeomorphii</taxon>
        <taxon>Galeoidea</taxon>
        <taxon>Orectolobiformes</taxon>
        <taxon>Hemiscylliidae</taxon>
        <taxon>Chiloscyllium</taxon>
    </lineage>
</organism>
<evidence type="ECO:0000256" key="1">
    <source>
        <dbReference type="SAM" id="MobiDB-lite"/>
    </source>
</evidence>
<dbReference type="EMBL" id="BEZZ01003816">
    <property type="protein sequence ID" value="GCC16516.1"/>
    <property type="molecule type" value="Genomic_DNA"/>
</dbReference>
<dbReference type="Proteomes" id="UP000287033">
    <property type="component" value="Unassembled WGS sequence"/>
</dbReference>
<evidence type="ECO:0000313" key="2">
    <source>
        <dbReference type="EMBL" id="GCC16516.1"/>
    </source>
</evidence>
<keyword evidence="3" id="KW-1185">Reference proteome</keyword>
<feature type="compositionally biased region" description="Basic residues" evidence="1">
    <location>
        <begin position="21"/>
        <end position="30"/>
    </location>
</feature>
<gene>
    <name evidence="2" type="ORF">chiPu_0021388</name>
</gene>
<feature type="compositionally biased region" description="Basic and acidic residues" evidence="1">
    <location>
        <begin position="61"/>
        <end position="71"/>
    </location>
</feature>
<accession>A0A401REK1</accession>
<dbReference type="AlphaFoldDB" id="A0A401REK1"/>
<evidence type="ECO:0000313" key="3">
    <source>
        <dbReference type="Proteomes" id="UP000287033"/>
    </source>
</evidence>
<comment type="caution">
    <text evidence="2">The sequence shown here is derived from an EMBL/GenBank/DDBJ whole genome shotgun (WGS) entry which is preliminary data.</text>
</comment>
<protein>
    <submittedName>
        <fullName evidence="2">Uncharacterized protein</fullName>
    </submittedName>
</protein>
<reference evidence="2 3" key="1">
    <citation type="journal article" date="2018" name="Nat. Ecol. Evol.">
        <title>Shark genomes provide insights into elasmobranch evolution and the origin of vertebrates.</title>
        <authorList>
            <person name="Hara Y"/>
            <person name="Yamaguchi K"/>
            <person name="Onimaru K"/>
            <person name="Kadota M"/>
            <person name="Koyanagi M"/>
            <person name="Keeley SD"/>
            <person name="Tatsumi K"/>
            <person name="Tanaka K"/>
            <person name="Motone F"/>
            <person name="Kageyama Y"/>
            <person name="Nozu R"/>
            <person name="Adachi N"/>
            <person name="Nishimura O"/>
            <person name="Nakagawa R"/>
            <person name="Tanegashima C"/>
            <person name="Kiyatake I"/>
            <person name="Matsumoto R"/>
            <person name="Murakumo K"/>
            <person name="Nishida K"/>
            <person name="Terakita A"/>
            <person name="Kuratani S"/>
            <person name="Sato K"/>
            <person name="Hyodo S Kuraku.S."/>
        </authorList>
    </citation>
    <scope>NUCLEOTIDE SEQUENCE [LARGE SCALE GENOMIC DNA]</scope>
</reference>
<feature type="compositionally biased region" description="Basic and acidic residues" evidence="1">
    <location>
        <begin position="86"/>
        <end position="107"/>
    </location>
</feature>
<sequence>MARCWGIEERDRELSLPSRGGARRYKKAIQQRHTERESVTPKNSEGGISFQLGRQEQVANRTDRDRERERGVCTVHSQLPWLFSEVRGDGRGEQPAEEPLRPRRGQELRVPAFGGERQGGPRRSWRGGSPEEGDRAGQRLWHHRR</sequence>
<proteinExistence type="predicted"/>
<feature type="region of interest" description="Disordered" evidence="1">
    <location>
        <begin position="84"/>
        <end position="145"/>
    </location>
</feature>
<name>A0A401REK1_CHIPU</name>
<feature type="region of interest" description="Disordered" evidence="1">
    <location>
        <begin position="18"/>
        <end position="71"/>
    </location>
</feature>